<sequence length="228" mass="26121">MKFWLLSIVSGFLLIGLALALWLNQELLFSFSEDAADDAVATKVDRHHEEKAEPVSVAKEEVVEAKKKTNAAADGLSRYYANLHGEMDGKGPKIRNNIVYLPDPEGDLEKILEARRLITRPLRRNWTGNTDNHPFRLGETLYQKLSEYAQENDLEMIWWLNRDFLVKDAFRINENIITTSYQVGKAIEGHFENGLSIYFCYQQRAIVLIENSIPYLAKECMLLPKGSN</sequence>
<dbReference type="Proteomes" id="UP000202259">
    <property type="component" value="Chromosome"/>
</dbReference>
<reference evidence="2 3" key="1">
    <citation type="submission" date="2017-08" db="EMBL/GenBank/DDBJ databases">
        <title>Complete genome of Colwellia sp. NB097-1, a psychrophile bacterium ioslated from Bering Sea.</title>
        <authorList>
            <person name="Chen X."/>
        </authorList>
    </citation>
    <scope>NUCLEOTIDE SEQUENCE [LARGE SCALE GENOMIC DNA]</scope>
    <source>
        <strain evidence="2 3">NB097-1</strain>
    </source>
</reference>
<name>A0A222G9G3_9GAMM</name>
<protein>
    <recommendedName>
        <fullName evidence="1">Toxin co-regulated pilus biosynthesis protein Q C-terminal domain-containing protein</fullName>
    </recommendedName>
</protein>
<dbReference type="OrthoDB" id="6224370at2"/>
<evidence type="ECO:0000313" key="2">
    <source>
        <dbReference type="EMBL" id="ASP48536.1"/>
    </source>
</evidence>
<keyword evidence="3" id="KW-1185">Reference proteome</keyword>
<dbReference type="EMBL" id="CP020465">
    <property type="protein sequence ID" value="ASP48536.1"/>
    <property type="molecule type" value="Genomic_DNA"/>
</dbReference>
<dbReference type="Pfam" id="PF10671">
    <property type="entry name" value="TcpQ"/>
    <property type="match status" value="1"/>
</dbReference>
<evidence type="ECO:0000313" key="3">
    <source>
        <dbReference type="Proteomes" id="UP000202259"/>
    </source>
</evidence>
<dbReference type="KEGG" id="cber:B5D82_12625"/>
<dbReference type="InterPro" id="IPR018927">
    <property type="entry name" value="Pilus_synth_Q_C"/>
</dbReference>
<organism evidence="2 3">
    <name type="scientific">Cognaticolwellia beringensis</name>
    <dbReference type="NCBI Taxonomy" id="1967665"/>
    <lineage>
        <taxon>Bacteria</taxon>
        <taxon>Pseudomonadati</taxon>
        <taxon>Pseudomonadota</taxon>
        <taxon>Gammaproteobacteria</taxon>
        <taxon>Alteromonadales</taxon>
        <taxon>Colwelliaceae</taxon>
        <taxon>Cognaticolwellia</taxon>
    </lineage>
</organism>
<gene>
    <name evidence="2" type="ORF">B5D82_12625</name>
</gene>
<proteinExistence type="predicted"/>
<evidence type="ECO:0000259" key="1">
    <source>
        <dbReference type="Pfam" id="PF10671"/>
    </source>
</evidence>
<dbReference type="AlphaFoldDB" id="A0A222G9G3"/>
<dbReference type="RefSeq" id="WP_081151987.1">
    <property type="nucleotide sequence ID" value="NZ_CP020465.1"/>
</dbReference>
<accession>A0A222G9G3</accession>
<feature type="domain" description="Toxin co-regulated pilus biosynthesis protein Q C-terminal" evidence="1">
    <location>
        <begin position="138"/>
        <end position="210"/>
    </location>
</feature>